<dbReference type="Proteomes" id="UP000092596">
    <property type="component" value="Chromosome"/>
</dbReference>
<evidence type="ECO:0000313" key="6">
    <source>
        <dbReference type="EMBL" id="ANP26863.1"/>
    </source>
</evidence>
<dbReference type="SUPFAM" id="SSF51419">
    <property type="entry name" value="PLP-binding barrel"/>
    <property type="match status" value="1"/>
</dbReference>
<comment type="function">
    <text evidence="2">Pyridoxal 5'-phosphate (PLP)-binding protein, which is involved in PLP homeostasis.</text>
</comment>
<dbReference type="CDD" id="cd00635">
    <property type="entry name" value="PLPDE_III_YBL036c_like"/>
    <property type="match status" value="1"/>
</dbReference>
<dbReference type="NCBIfam" id="TIGR00044">
    <property type="entry name" value="YggS family pyridoxal phosphate-dependent enzyme"/>
    <property type="match status" value="1"/>
</dbReference>
<gene>
    <name evidence="6" type="ORF">DAD186_03040</name>
</gene>
<evidence type="ECO:0000256" key="1">
    <source>
        <dbReference type="ARBA" id="ARBA00022898"/>
    </source>
</evidence>
<dbReference type="PIRSF" id="PIRSF004848">
    <property type="entry name" value="YBL036c_PLPDEIII"/>
    <property type="match status" value="1"/>
</dbReference>
<dbReference type="KEGG" id="dva:DAD186_03040"/>
<comment type="similarity">
    <text evidence="2 4">Belongs to the pyridoxal phosphate-binding protein YggS/PROSC family.</text>
</comment>
<dbReference type="AlphaFoldDB" id="A0A1B0ZG07"/>
<evidence type="ECO:0000313" key="7">
    <source>
        <dbReference type="Proteomes" id="UP000092596"/>
    </source>
</evidence>
<dbReference type="HAMAP" id="MF_02087">
    <property type="entry name" value="PLP_homeostasis"/>
    <property type="match status" value="1"/>
</dbReference>
<dbReference type="Gene3D" id="3.20.20.10">
    <property type="entry name" value="Alanine racemase"/>
    <property type="match status" value="1"/>
</dbReference>
<dbReference type="RefSeq" id="WP_065247212.1">
    <property type="nucleotide sequence ID" value="NZ_CP012117.1"/>
</dbReference>
<dbReference type="InterPro" id="IPR029066">
    <property type="entry name" value="PLP-binding_barrel"/>
</dbReference>
<sequence>MMSEKIDELLPRIEAALARGGRSMDGLLILLATKTRTAQEIREAVELFEKRGVKVDVGENRQQEFAKHAELEDLHEAGVMRHYIGTIQSNKARDISRFADLVHSIDRESALTSIEKRAANDGKVQRVLIQVNTSGEDSKGGYDPDLGLLTEIAQRCDESESLALEGLMTIGTNTDDEVEIRRSLRQLRELRDGLGIEAVKELSMGMSNDLEIAIEEGATIVRVGSAVFGPRDYSH</sequence>
<proteinExistence type="inferred from homology"/>
<dbReference type="EMBL" id="CP012117">
    <property type="protein sequence ID" value="ANP26863.1"/>
    <property type="molecule type" value="Genomic_DNA"/>
</dbReference>
<dbReference type="STRING" id="1630135.DAD186_03040"/>
<protein>
    <recommendedName>
        <fullName evidence="2">Pyridoxal phosphate homeostasis protein</fullName>
        <shortName evidence="2">PLP homeostasis protein</shortName>
    </recommendedName>
</protein>
<evidence type="ECO:0000256" key="2">
    <source>
        <dbReference type="HAMAP-Rule" id="MF_02087"/>
    </source>
</evidence>
<name>A0A1B0ZG07_9MICO</name>
<keyword evidence="1 2" id="KW-0663">Pyridoxal phosphate</keyword>
<dbReference type="GO" id="GO:0030170">
    <property type="term" value="F:pyridoxal phosphate binding"/>
    <property type="evidence" value="ECO:0007669"/>
    <property type="project" value="UniProtKB-UniRule"/>
</dbReference>
<dbReference type="Pfam" id="PF01168">
    <property type="entry name" value="Ala_racemase_N"/>
    <property type="match status" value="1"/>
</dbReference>
<dbReference type="PATRIC" id="fig|1630135.4.peg.306"/>
<dbReference type="PANTHER" id="PTHR10146:SF14">
    <property type="entry name" value="PYRIDOXAL PHOSPHATE HOMEOSTASIS PROTEIN"/>
    <property type="match status" value="1"/>
</dbReference>
<reference evidence="6 7" key="1">
    <citation type="submission" date="2015-06" db="EMBL/GenBank/DDBJ databases">
        <title>Investigation of pathophysiology for high-risk pregnancy and development of treatment modality based on it.</title>
        <authorList>
            <person name="Kim B.-C."/>
            <person name="Lim S."/>
        </authorList>
    </citation>
    <scope>NUCLEOTIDE SEQUENCE [LARGE SCALE GENOMIC DNA]</scope>
    <source>
        <strain evidence="6 7">AD1-86</strain>
    </source>
</reference>
<accession>A0A1B0ZG07</accession>
<evidence type="ECO:0000259" key="5">
    <source>
        <dbReference type="Pfam" id="PF01168"/>
    </source>
</evidence>
<dbReference type="InterPro" id="IPR001608">
    <property type="entry name" value="Ala_racemase_N"/>
</dbReference>
<evidence type="ECO:0000256" key="3">
    <source>
        <dbReference type="PIRSR" id="PIRSR004848-1"/>
    </source>
</evidence>
<organism evidence="6 7">
    <name type="scientific">Dermabacter vaginalis</name>
    <dbReference type="NCBI Taxonomy" id="1630135"/>
    <lineage>
        <taxon>Bacteria</taxon>
        <taxon>Bacillati</taxon>
        <taxon>Actinomycetota</taxon>
        <taxon>Actinomycetes</taxon>
        <taxon>Micrococcales</taxon>
        <taxon>Dermabacteraceae</taxon>
        <taxon>Dermabacter</taxon>
    </lineage>
</organism>
<comment type="cofactor">
    <cofactor evidence="3">
        <name>pyridoxal 5'-phosphate</name>
        <dbReference type="ChEBI" id="CHEBI:597326"/>
    </cofactor>
</comment>
<dbReference type="InterPro" id="IPR011078">
    <property type="entry name" value="PyrdxlP_homeostasis"/>
</dbReference>
<evidence type="ECO:0000256" key="4">
    <source>
        <dbReference type="RuleBase" id="RU004514"/>
    </source>
</evidence>
<feature type="modified residue" description="N6-(pyridoxal phosphate)lysine" evidence="2 3">
    <location>
        <position position="34"/>
    </location>
</feature>
<feature type="domain" description="Alanine racemase N-terminal" evidence="5">
    <location>
        <begin position="66"/>
        <end position="231"/>
    </location>
</feature>
<dbReference type="PANTHER" id="PTHR10146">
    <property type="entry name" value="PROLINE SYNTHETASE CO-TRANSCRIBED BACTERIAL HOMOLOG PROTEIN"/>
    <property type="match status" value="1"/>
</dbReference>